<dbReference type="Proteomes" id="UP000031671">
    <property type="component" value="Unassembled WGS sequence"/>
</dbReference>
<comment type="caution">
    <text evidence="1">The sequence shown here is derived from an EMBL/GenBank/DDBJ whole genome shotgun (WGS) entry which is preliminary data.</text>
</comment>
<organism evidence="1 2">
    <name type="scientific">Vibrio ishigakensis</name>
    <dbReference type="NCBI Taxonomy" id="1481914"/>
    <lineage>
        <taxon>Bacteria</taxon>
        <taxon>Pseudomonadati</taxon>
        <taxon>Pseudomonadota</taxon>
        <taxon>Gammaproteobacteria</taxon>
        <taxon>Vibrionales</taxon>
        <taxon>Vibrionaceae</taxon>
        <taxon>Vibrio</taxon>
    </lineage>
</organism>
<reference evidence="1 2" key="2">
    <citation type="submission" date="2015-01" db="EMBL/GenBank/DDBJ databases">
        <authorList>
            <consortium name="NBRP consortium"/>
            <person name="Sawabe T."/>
            <person name="Meirelles P."/>
            <person name="Feng G."/>
            <person name="Sayaka M."/>
            <person name="Hattori M."/>
            <person name="Ohkuma M."/>
        </authorList>
    </citation>
    <scope>NUCLEOTIDE SEQUENCE [LARGE SCALE GENOMIC DNA]</scope>
    <source>
        <strain evidence="2">JCM 19231</strain>
    </source>
</reference>
<accession>A0A0B8NYP8</accession>
<name>A0A0B8NYP8_9VIBR</name>
<dbReference type="EMBL" id="BBRZ01000053">
    <property type="protein sequence ID" value="GAM57402.1"/>
    <property type="molecule type" value="Genomic_DNA"/>
</dbReference>
<proteinExistence type="predicted"/>
<evidence type="ECO:0000313" key="2">
    <source>
        <dbReference type="Proteomes" id="UP000031671"/>
    </source>
</evidence>
<protein>
    <submittedName>
        <fullName evidence="1">Uncharacterized protein</fullName>
    </submittedName>
</protein>
<evidence type="ECO:0000313" key="1">
    <source>
        <dbReference type="EMBL" id="GAM57402.1"/>
    </source>
</evidence>
<gene>
    <name evidence="1" type="ORF">JCM19231_2879</name>
</gene>
<keyword evidence="2" id="KW-1185">Reference proteome</keyword>
<reference evidence="1 2" key="1">
    <citation type="submission" date="2015-01" db="EMBL/GenBank/DDBJ databases">
        <title>Vibrio sp. C1 JCM 19231 whole genome shotgun sequence.</title>
        <authorList>
            <person name="Sawabe T."/>
            <person name="Meirelles P."/>
            <person name="Feng G."/>
            <person name="Sayaka M."/>
            <person name="Hattori M."/>
            <person name="Ohkuma M."/>
        </authorList>
    </citation>
    <scope>NUCLEOTIDE SEQUENCE [LARGE SCALE GENOMIC DNA]</scope>
    <source>
        <strain evidence="2">JCM 19231</strain>
    </source>
</reference>
<sequence>MWALPILALLLGGWLMYKNISESGIIFAFTSQTPLALSLAEPH</sequence>
<dbReference type="AlphaFoldDB" id="A0A0B8NYP8"/>